<feature type="domain" description="Rhodanese" evidence="1">
    <location>
        <begin position="38"/>
        <end position="121"/>
    </location>
</feature>
<dbReference type="CDD" id="cd00158">
    <property type="entry name" value="RHOD"/>
    <property type="match status" value="1"/>
</dbReference>
<accession>A0ABW3N6K8</accession>
<dbReference type="SUPFAM" id="SSF52821">
    <property type="entry name" value="Rhodanese/Cell cycle control phosphatase"/>
    <property type="match status" value="1"/>
</dbReference>
<dbReference type="PANTHER" id="PTHR45431">
    <property type="entry name" value="RHODANESE-LIKE DOMAIN-CONTAINING PROTEIN 15, CHLOROPLASTIC"/>
    <property type="match status" value="1"/>
</dbReference>
<evidence type="ECO:0000313" key="3">
    <source>
        <dbReference type="Proteomes" id="UP001597013"/>
    </source>
</evidence>
<dbReference type="InterPro" id="IPR036873">
    <property type="entry name" value="Rhodanese-like_dom_sf"/>
</dbReference>
<dbReference type="RefSeq" id="WP_386129593.1">
    <property type="nucleotide sequence ID" value="NZ_JBHTJL010000009.1"/>
</dbReference>
<comment type="caution">
    <text evidence="2">The sequence shown here is derived from an EMBL/GenBank/DDBJ whole genome shotgun (WGS) entry which is preliminary data.</text>
</comment>
<dbReference type="PROSITE" id="PS50206">
    <property type="entry name" value="RHODANESE_3"/>
    <property type="match status" value="1"/>
</dbReference>
<evidence type="ECO:0000313" key="2">
    <source>
        <dbReference type="EMBL" id="MFD1063121.1"/>
    </source>
</evidence>
<reference evidence="3" key="1">
    <citation type="journal article" date="2019" name="Int. J. Syst. Evol. Microbiol.">
        <title>The Global Catalogue of Microorganisms (GCM) 10K type strain sequencing project: providing services to taxonomists for standard genome sequencing and annotation.</title>
        <authorList>
            <consortium name="The Broad Institute Genomics Platform"/>
            <consortium name="The Broad Institute Genome Sequencing Center for Infectious Disease"/>
            <person name="Wu L."/>
            <person name="Ma J."/>
        </authorList>
    </citation>
    <scope>NUCLEOTIDE SEQUENCE [LARGE SCALE GENOMIC DNA]</scope>
    <source>
        <strain evidence="3">CCUG 62215</strain>
    </source>
</reference>
<proteinExistence type="predicted"/>
<dbReference type="InterPro" id="IPR052367">
    <property type="entry name" value="Thiosulfate_ST/Rhodanese-like"/>
</dbReference>
<dbReference type="PANTHER" id="PTHR45431:SF3">
    <property type="entry name" value="RHODANESE-LIKE DOMAIN-CONTAINING PROTEIN 15, CHLOROPLASTIC"/>
    <property type="match status" value="1"/>
</dbReference>
<dbReference type="SMART" id="SM00450">
    <property type="entry name" value="RHOD"/>
    <property type="match status" value="1"/>
</dbReference>
<gene>
    <name evidence="2" type="ORF">ACFQ1Q_07670</name>
</gene>
<name>A0ABW3N6K8_9FLAO</name>
<organism evidence="2 3">
    <name type="scientific">Winogradskyella litorisediminis</name>
    <dbReference type="NCBI Taxonomy" id="1156618"/>
    <lineage>
        <taxon>Bacteria</taxon>
        <taxon>Pseudomonadati</taxon>
        <taxon>Bacteroidota</taxon>
        <taxon>Flavobacteriia</taxon>
        <taxon>Flavobacteriales</taxon>
        <taxon>Flavobacteriaceae</taxon>
        <taxon>Winogradskyella</taxon>
    </lineage>
</organism>
<dbReference type="EMBL" id="JBHTJL010000009">
    <property type="protein sequence ID" value="MFD1063121.1"/>
    <property type="molecule type" value="Genomic_DNA"/>
</dbReference>
<dbReference type="Proteomes" id="UP001597013">
    <property type="component" value="Unassembled WGS sequence"/>
</dbReference>
<evidence type="ECO:0000259" key="1">
    <source>
        <dbReference type="PROSITE" id="PS50206"/>
    </source>
</evidence>
<keyword evidence="3" id="KW-1185">Reference proteome</keyword>
<sequence>MKSILIIMSFFSFLFGSNTQQNDTITILDKPSFKMAINSKKVQLVDVRTPNEFNAGHIKNAKNIDFFNQSNFIKEFNKLNKEEPIYLYCRSGNRSQKAARKLDSLGFKKIFDLKGGYMNWN</sequence>
<dbReference type="Pfam" id="PF00581">
    <property type="entry name" value="Rhodanese"/>
    <property type="match status" value="1"/>
</dbReference>
<protein>
    <submittedName>
        <fullName evidence="2">Rhodanese-like domain-containing protein</fullName>
    </submittedName>
</protein>
<dbReference type="Gene3D" id="3.40.250.10">
    <property type="entry name" value="Rhodanese-like domain"/>
    <property type="match status" value="1"/>
</dbReference>
<dbReference type="InterPro" id="IPR001763">
    <property type="entry name" value="Rhodanese-like_dom"/>
</dbReference>